<dbReference type="PANTHER" id="PTHR44068">
    <property type="entry name" value="ZGC:194242"/>
    <property type="match status" value="1"/>
</dbReference>
<organism evidence="4 5">
    <name type="scientific">Meloidogyne graminicola</name>
    <dbReference type="NCBI Taxonomy" id="189291"/>
    <lineage>
        <taxon>Eukaryota</taxon>
        <taxon>Metazoa</taxon>
        <taxon>Ecdysozoa</taxon>
        <taxon>Nematoda</taxon>
        <taxon>Chromadorea</taxon>
        <taxon>Rhabditida</taxon>
        <taxon>Tylenchina</taxon>
        <taxon>Tylenchomorpha</taxon>
        <taxon>Tylenchoidea</taxon>
        <taxon>Meloidogynidae</taxon>
        <taxon>Meloidogyninae</taxon>
        <taxon>Meloidogyne</taxon>
    </lineage>
</organism>
<dbReference type="GO" id="GO:0003838">
    <property type="term" value="F:sterol 24-C-methyltransferase activity"/>
    <property type="evidence" value="ECO:0007669"/>
    <property type="project" value="TreeGrafter"/>
</dbReference>
<evidence type="ECO:0000259" key="3">
    <source>
        <dbReference type="Pfam" id="PF08241"/>
    </source>
</evidence>
<feature type="domain" description="Methyltransferase type 11" evidence="3">
    <location>
        <begin position="57"/>
        <end position="149"/>
    </location>
</feature>
<reference evidence="4" key="1">
    <citation type="journal article" date="2020" name="Ecol. Evol.">
        <title>Genome structure and content of the rice root-knot nematode (Meloidogyne graminicola).</title>
        <authorList>
            <person name="Phan N.T."/>
            <person name="Danchin E.G.J."/>
            <person name="Klopp C."/>
            <person name="Perfus-Barbeoch L."/>
            <person name="Kozlowski D.K."/>
            <person name="Koutsovoulos G.D."/>
            <person name="Lopez-Roques C."/>
            <person name="Bouchez O."/>
            <person name="Zahm M."/>
            <person name="Besnard G."/>
            <person name="Bellafiore S."/>
        </authorList>
    </citation>
    <scope>NUCLEOTIDE SEQUENCE</scope>
    <source>
        <strain evidence="4">VN-18</strain>
    </source>
</reference>
<dbReference type="EMBL" id="JABEBT010000071">
    <property type="protein sequence ID" value="KAF7633738.1"/>
    <property type="molecule type" value="Genomic_DNA"/>
</dbReference>
<proteinExistence type="inferred from homology"/>
<evidence type="ECO:0000313" key="5">
    <source>
        <dbReference type="Proteomes" id="UP000605970"/>
    </source>
</evidence>
<gene>
    <name evidence="4" type="ORF">Mgra_00006917</name>
</gene>
<protein>
    <submittedName>
        <fullName evidence="4">Methyltransf_11 domain-containing protein</fullName>
    </submittedName>
</protein>
<accession>A0A8S9ZK62</accession>
<dbReference type="GO" id="GO:0016126">
    <property type="term" value="P:sterol biosynthetic process"/>
    <property type="evidence" value="ECO:0007669"/>
    <property type="project" value="TreeGrafter"/>
</dbReference>
<dbReference type="PANTHER" id="PTHR44068:SF1">
    <property type="entry name" value="HYPOTHETICAL LOC100005854"/>
    <property type="match status" value="1"/>
</dbReference>
<evidence type="ECO:0000256" key="2">
    <source>
        <dbReference type="ARBA" id="ARBA00038188"/>
    </source>
</evidence>
<dbReference type="InterPro" id="IPR050447">
    <property type="entry name" value="Erg6_SMT_methyltransf"/>
</dbReference>
<comment type="caution">
    <text evidence="4">The sequence shown here is derived from an EMBL/GenBank/DDBJ whole genome shotgun (WGS) entry which is preliminary data.</text>
</comment>
<keyword evidence="1" id="KW-0808">Transferase</keyword>
<evidence type="ECO:0000256" key="1">
    <source>
        <dbReference type="ARBA" id="ARBA00022679"/>
    </source>
</evidence>
<dbReference type="AlphaFoldDB" id="A0A8S9ZK62"/>
<dbReference type="Proteomes" id="UP000605970">
    <property type="component" value="Unassembled WGS sequence"/>
</dbReference>
<dbReference type="CDD" id="cd02440">
    <property type="entry name" value="AdoMet_MTases"/>
    <property type="match status" value="1"/>
</dbReference>
<dbReference type="OrthoDB" id="506498at2759"/>
<name>A0A8S9ZK62_9BILA</name>
<dbReference type="SUPFAM" id="SSF53335">
    <property type="entry name" value="S-adenosyl-L-methionine-dependent methyltransferases"/>
    <property type="match status" value="1"/>
</dbReference>
<dbReference type="Gene3D" id="3.40.50.150">
    <property type="entry name" value="Vaccinia Virus protein VP39"/>
    <property type="match status" value="1"/>
</dbReference>
<keyword evidence="5" id="KW-1185">Reference proteome</keyword>
<dbReference type="InterPro" id="IPR029063">
    <property type="entry name" value="SAM-dependent_MTases_sf"/>
</dbReference>
<dbReference type="GO" id="GO:0005783">
    <property type="term" value="C:endoplasmic reticulum"/>
    <property type="evidence" value="ECO:0007669"/>
    <property type="project" value="TreeGrafter"/>
</dbReference>
<dbReference type="InterPro" id="IPR013216">
    <property type="entry name" value="Methyltransf_11"/>
</dbReference>
<dbReference type="Pfam" id="PF08241">
    <property type="entry name" value="Methyltransf_11"/>
    <property type="match status" value="1"/>
</dbReference>
<comment type="similarity">
    <text evidence="2">Belongs to the class I-like SAM-binding methyltransferase superfamily. Erg6/SMT family.</text>
</comment>
<evidence type="ECO:0000313" key="4">
    <source>
        <dbReference type="EMBL" id="KAF7633738.1"/>
    </source>
</evidence>
<sequence length="240" mass="27810">MKEENKLQNNFSLKLINSIEYFPKNIEGNALRAHCLLYEITLSKCPLYNSLNNLKLLEVGCGPGGGLNWIKNSHPEINLLYGLDKHPPPINNLLKGINVIYGKAEYLPFNNCYFDLILNIESSHCYGEKGEKKFFYEVNRVLKKGGYLCWADIRTSKGLKLTLEYAKQSKLKLISPLTKINKQVLHGIEKTSARYELLLKKAPFWIKIFSNNFRNIYAPNREKLENEEYLYLIGCWKKLN</sequence>